<protein>
    <submittedName>
        <fullName evidence="1">Uncharacterized protein</fullName>
    </submittedName>
</protein>
<name>A0A2S9ILU5_9HYPH</name>
<organism evidence="1 2">
    <name type="scientific">Phyllobacterium phragmitis</name>
    <dbReference type="NCBI Taxonomy" id="2670329"/>
    <lineage>
        <taxon>Bacteria</taxon>
        <taxon>Pseudomonadati</taxon>
        <taxon>Pseudomonadota</taxon>
        <taxon>Alphaproteobacteria</taxon>
        <taxon>Hyphomicrobiales</taxon>
        <taxon>Phyllobacteriaceae</taxon>
        <taxon>Phyllobacterium</taxon>
    </lineage>
</organism>
<evidence type="ECO:0000313" key="2">
    <source>
        <dbReference type="Proteomes" id="UP000239434"/>
    </source>
</evidence>
<comment type="caution">
    <text evidence="1">The sequence shown here is derived from an EMBL/GenBank/DDBJ whole genome shotgun (WGS) entry which is preliminary data.</text>
</comment>
<dbReference type="EMBL" id="PVBR01000020">
    <property type="protein sequence ID" value="PRD41504.1"/>
    <property type="molecule type" value="Genomic_DNA"/>
</dbReference>
<evidence type="ECO:0000313" key="1">
    <source>
        <dbReference type="EMBL" id="PRD41504.1"/>
    </source>
</evidence>
<proteinExistence type="predicted"/>
<dbReference type="AlphaFoldDB" id="A0A2S9ILU5"/>
<reference evidence="1 2" key="1">
    <citation type="submission" date="2018-02" db="EMBL/GenBank/DDBJ databases">
        <title>The draft genome of Phyllobacterium sp. 1N-3.</title>
        <authorList>
            <person name="Liu L."/>
            <person name="Li L."/>
            <person name="Zhang X."/>
            <person name="Wang T."/>
            <person name="Liang L."/>
        </authorList>
    </citation>
    <scope>NUCLEOTIDE SEQUENCE [LARGE SCALE GENOMIC DNA]</scope>
    <source>
        <strain evidence="1 2">1N-3</strain>
    </source>
</reference>
<dbReference type="Proteomes" id="UP000239434">
    <property type="component" value="Unassembled WGS sequence"/>
</dbReference>
<accession>A0A2S9ILU5</accession>
<sequence>MLLAAASPAPVFAAANTDPDWPCIQRKVPQLSIAQVWTGPELPENAAKWADDPAISQLATEMAARRNSIEDAQKMLASYVAGLPREEVNGKLMQVFQGVFDKLNWERQQVISGISRYAAKQRDMAADLRKAAQEADALRAKPDADQAELAKRNDRLTWETRIFEERAQSLTYICEVPTIIEQRLYKLANTISQSMIKE</sequence>
<keyword evidence="2" id="KW-1185">Reference proteome</keyword>
<gene>
    <name evidence="1" type="ORF">C5748_21495</name>
</gene>